<evidence type="ECO:0000256" key="1">
    <source>
        <dbReference type="ARBA" id="ARBA00010716"/>
    </source>
</evidence>
<dbReference type="RefSeq" id="WP_378936485.1">
    <property type="nucleotide sequence ID" value="NZ_JBHLVO010000019.1"/>
</dbReference>
<dbReference type="Pfam" id="PF01979">
    <property type="entry name" value="Amidohydro_1"/>
    <property type="match status" value="1"/>
</dbReference>
<dbReference type="SUPFAM" id="SSF51556">
    <property type="entry name" value="Metallo-dependent hydrolases"/>
    <property type="match status" value="1"/>
</dbReference>
<feature type="domain" description="Amidohydrolase-related" evidence="6">
    <location>
        <begin position="57"/>
        <end position="385"/>
    </location>
</feature>
<dbReference type="InterPro" id="IPR006680">
    <property type="entry name" value="Amidohydro-rel"/>
</dbReference>
<dbReference type="InterPro" id="IPR011059">
    <property type="entry name" value="Metal-dep_hydrolase_composite"/>
</dbReference>
<dbReference type="NCBIfam" id="TIGR00221">
    <property type="entry name" value="nagA"/>
    <property type="match status" value="1"/>
</dbReference>
<name>A0ABV6GK91_9BACI</name>
<organism evidence="7 8">
    <name type="scientific">Metabacillus herbersteinensis</name>
    <dbReference type="NCBI Taxonomy" id="283816"/>
    <lineage>
        <taxon>Bacteria</taxon>
        <taxon>Bacillati</taxon>
        <taxon>Bacillota</taxon>
        <taxon>Bacilli</taxon>
        <taxon>Bacillales</taxon>
        <taxon>Bacillaceae</taxon>
        <taxon>Metabacillus</taxon>
    </lineage>
</organism>
<dbReference type="InterPro" id="IPR032466">
    <property type="entry name" value="Metal_Hydrolase"/>
</dbReference>
<comment type="similarity">
    <text evidence="1 5">Belongs to the metallo-dependent hydrolases superfamily. NagA family.</text>
</comment>
<keyword evidence="8" id="KW-1185">Reference proteome</keyword>
<dbReference type="Proteomes" id="UP001589854">
    <property type="component" value="Unassembled WGS sequence"/>
</dbReference>
<dbReference type="EMBL" id="JBHLVO010000019">
    <property type="protein sequence ID" value="MFC0273312.1"/>
    <property type="molecule type" value="Genomic_DNA"/>
</dbReference>
<protein>
    <submittedName>
        <fullName evidence="7">N-acetylglucosamine-6-phosphate deacetylase</fullName>
        <ecNumber evidence="7">3.5.1.25</ecNumber>
    </submittedName>
</protein>
<sequence length="393" mass="42427">MKKNKPLLIKNAKIYTEDAVITKGSLLIKDGKISEIGTEISFSESNLEVITLNEGEMLVPGFIDLHIHGAGGADTMDATSTALQTVSKSLPAEGTTSFLATTITQSHDAISKALENAGTFENQAGQAELLGIHLEGPFISPLRAGAQPKEYICSPTIEMFRIWEQVSNHSIKLVTLAPEEKNGFELIEYLAKNEIIASIGHSDATEAQMRKAITAGAQHVTHLYNGMRGFHHREPGVAGTALTNDELFVELICDGIHAHPSAVKLAYLSKGADRFILITDAMRAKGLQNGTYELGGQSVFVENNRALLEDGTLAGSILKMNEGMRNLIDYTGCSIEDALKMTSLNSAKQLKIDDKKGSIAEGKDADLVVLTSNFDVAMTFCRGELAYQKGETK</sequence>
<evidence type="ECO:0000256" key="4">
    <source>
        <dbReference type="ARBA" id="ARBA00023277"/>
    </source>
</evidence>
<evidence type="ECO:0000259" key="6">
    <source>
        <dbReference type="Pfam" id="PF01979"/>
    </source>
</evidence>
<evidence type="ECO:0000313" key="7">
    <source>
        <dbReference type="EMBL" id="MFC0273312.1"/>
    </source>
</evidence>
<keyword evidence="3 5" id="KW-0378">Hydrolase</keyword>
<reference evidence="7 8" key="1">
    <citation type="submission" date="2024-09" db="EMBL/GenBank/DDBJ databases">
        <authorList>
            <person name="Sun Q."/>
            <person name="Mori K."/>
        </authorList>
    </citation>
    <scope>NUCLEOTIDE SEQUENCE [LARGE SCALE GENOMIC DNA]</scope>
    <source>
        <strain evidence="7 8">CCM 7228</strain>
    </source>
</reference>
<dbReference type="PIRSF" id="PIRSF038994">
    <property type="entry name" value="NagA"/>
    <property type="match status" value="1"/>
</dbReference>
<dbReference type="InterPro" id="IPR003764">
    <property type="entry name" value="GlcNAc_6-P_deAcase"/>
</dbReference>
<dbReference type="PANTHER" id="PTHR11113">
    <property type="entry name" value="N-ACETYLGLUCOSAMINE-6-PHOSPHATE DEACETYLASE"/>
    <property type="match status" value="1"/>
</dbReference>
<dbReference type="Gene3D" id="3.20.20.140">
    <property type="entry name" value="Metal-dependent hydrolases"/>
    <property type="match status" value="1"/>
</dbReference>
<gene>
    <name evidence="7" type="primary">nagA</name>
    <name evidence="7" type="ORF">ACFFIX_18065</name>
</gene>
<evidence type="ECO:0000256" key="5">
    <source>
        <dbReference type="PIRNR" id="PIRNR038994"/>
    </source>
</evidence>
<keyword evidence="2" id="KW-0479">Metal-binding</keyword>
<dbReference type="SUPFAM" id="SSF51338">
    <property type="entry name" value="Composite domain of metallo-dependent hydrolases"/>
    <property type="match status" value="1"/>
</dbReference>
<evidence type="ECO:0000313" key="8">
    <source>
        <dbReference type="Proteomes" id="UP001589854"/>
    </source>
</evidence>
<evidence type="ECO:0000256" key="2">
    <source>
        <dbReference type="ARBA" id="ARBA00022723"/>
    </source>
</evidence>
<dbReference type="GO" id="GO:0008448">
    <property type="term" value="F:N-acetylglucosamine-6-phosphate deacetylase activity"/>
    <property type="evidence" value="ECO:0007669"/>
    <property type="project" value="UniProtKB-EC"/>
</dbReference>
<dbReference type="Gene3D" id="2.30.40.10">
    <property type="entry name" value="Urease, subunit C, domain 1"/>
    <property type="match status" value="1"/>
</dbReference>
<proteinExistence type="inferred from homology"/>
<accession>A0ABV6GK91</accession>
<dbReference type="EC" id="3.5.1.25" evidence="7"/>
<evidence type="ECO:0000256" key="3">
    <source>
        <dbReference type="ARBA" id="ARBA00022801"/>
    </source>
</evidence>
<keyword evidence="4 5" id="KW-0119">Carbohydrate metabolism</keyword>
<comment type="caution">
    <text evidence="7">The sequence shown here is derived from an EMBL/GenBank/DDBJ whole genome shotgun (WGS) entry which is preliminary data.</text>
</comment>
<dbReference type="PANTHER" id="PTHR11113:SF14">
    <property type="entry name" value="N-ACETYLGLUCOSAMINE-6-PHOSPHATE DEACETYLASE"/>
    <property type="match status" value="1"/>
</dbReference>
<dbReference type="CDD" id="cd00854">
    <property type="entry name" value="NagA"/>
    <property type="match status" value="1"/>
</dbReference>